<dbReference type="Pfam" id="PF03632">
    <property type="entry name" value="Glyco_hydro_65m"/>
    <property type="match status" value="1"/>
</dbReference>
<evidence type="ECO:0000259" key="4">
    <source>
        <dbReference type="Pfam" id="PF03632"/>
    </source>
</evidence>
<evidence type="ECO:0000313" key="7">
    <source>
        <dbReference type="EMBL" id="MFC3210298.1"/>
    </source>
</evidence>
<keyword evidence="7" id="KW-0378">Hydrolase</keyword>
<dbReference type="InterPro" id="IPR008928">
    <property type="entry name" value="6-hairpin_glycosidase_sf"/>
</dbReference>
<proteinExistence type="inferred from homology"/>
<organism evidence="7 8">
    <name type="scientific">Planomicrobium okeanokoites</name>
    <name type="common">Planococcus okeanokoites</name>
    <name type="synonym">Flavobacterium okeanokoites</name>
    <dbReference type="NCBI Taxonomy" id="244"/>
    <lineage>
        <taxon>Bacteria</taxon>
        <taxon>Bacillati</taxon>
        <taxon>Bacillota</taxon>
        <taxon>Bacilli</taxon>
        <taxon>Bacillales</taxon>
        <taxon>Caryophanaceae</taxon>
        <taxon>Planomicrobium</taxon>
    </lineage>
</organism>
<keyword evidence="3" id="KW-0808">Transferase</keyword>
<dbReference type="PANTHER" id="PTHR11051">
    <property type="entry name" value="GLYCOSYL HYDROLASE-RELATED"/>
    <property type="match status" value="1"/>
</dbReference>
<feature type="domain" description="Glycoside hydrolase family 65 N-terminal" evidence="6">
    <location>
        <begin position="19"/>
        <end position="255"/>
    </location>
</feature>
<sequence>MDYSIGKDKYENWILGDQDFSAFHLGKTETVMLLGNGYMGLRSAAEEPYLNEKRNLFINGTFNKADQNEVTELPNVADATRLDILIDGERFSLEFGETGDYSKQLNLKDAELTRSFVWTSPQGKKLQFHFSRFVSLAHPHLIGMKMEIQSLSGAVEVSIESGLSAQVTNSGVQHFLEGDRKISEGRFIQLVQTTTQSGIDFVHNTVHTLKLNDEEITAEADKYMERRKVWMSYKCKVEQGDRFDLEKLTTVHTSRDKERDHEQYSLAEMQKQSMGELKDFDKEGFERLRDSHRLAWQENVWNAYEFEVESENPDDQLAIRFSLYHLTAMAPAHDDRMGIGAKALSGEAYKGHSFWDTEIFILPFFIYSNPDTARSLLQYRYHGMAGARQKAEQFGYAGAMFPWEMAWPTDGEVTPEWGDIDIVTGERTKIWSGLIEHHLSADIAFAVYQYVNVTGDEEFLELCGYEMVFDTARFWSSRFEWNEEEQRFEITDVIGPDEYKEHVSNNTFTNYLAYFNLMLAMRYAEKLAKENPALWKSLVGEGDHANWQSKAEQLFLPEPRSEDLVLPQDDTYLELPEIKLDKYKTQTKARTIYRDYNPEQINGIQVTKQADIVLLFFLMEQTFLKDDPRFSRKAKKENFIYYEARTLHDSSLSLSTHAIAASQIGEQELAYSLFRKTCEIDMGPNMHSSDDGIHAAAIAGIWKAAVFGFAGVRQADGSLQINPRMPKEWRHMRFSIFWQGELLQLDITEKRLKIRSDSQREIQFETNGVVYTFEDSIEVQLKH</sequence>
<feature type="domain" description="Glycoside hydrolase family 65 C-terminal" evidence="5">
    <location>
        <begin position="713"/>
        <end position="772"/>
    </location>
</feature>
<dbReference type="PANTHER" id="PTHR11051:SF8">
    <property type="entry name" value="PROTEIN-GLUCOSYLGALACTOSYLHYDROXYLYSINE GLUCOSIDASE"/>
    <property type="match status" value="1"/>
</dbReference>
<dbReference type="InterPro" id="IPR037018">
    <property type="entry name" value="GH65_N"/>
</dbReference>
<dbReference type="SUPFAM" id="SSF48208">
    <property type="entry name" value="Six-hairpin glycosidases"/>
    <property type="match status" value="1"/>
</dbReference>
<dbReference type="RefSeq" id="WP_240633582.1">
    <property type="nucleotide sequence ID" value="NZ_JBHRUJ010000004.1"/>
</dbReference>
<comment type="caution">
    <text evidence="7">The sequence shown here is derived from an EMBL/GenBank/DDBJ whole genome shotgun (WGS) entry which is preliminary data.</text>
</comment>
<evidence type="ECO:0000259" key="6">
    <source>
        <dbReference type="Pfam" id="PF03636"/>
    </source>
</evidence>
<feature type="domain" description="Glycoside hydrolase family 65 central catalytic" evidence="4">
    <location>
        <begin position="320"/>
        <end position="703"/>
    </location>
</feature>
<evidence type="ECO:0000256" key="3">
    <source>
        <dbReference type="ARBA" id="ARBA00022679"/>
    </source>
</evidence>
<dbReference type="InterPro" id="IPR005194">
    <property type="entry name" value="Glyco_hydro_65_C"/>
</dbReference>
<dbReference type="SUPFAM" id="SSF74650">
    <property type="entry name" value="Galactose mutarotase-like"/>
    <property type="match status" value="1"/>
</dbReference>
<name>A0ABV7KLH7_PLAOK</name>
<dbReference type="InterPro" id="IPR012341">
    <property type="entry name" value="6hp_glycosidase-like_sf"/>
</dbReference>
<dbReference type="Gene3D" id="1.50.10.10">
    <property type="match status" value="1"/>
</dbReference>
<dbReference type="EMBL" id="JBHRUJ010000004">
    <property type="protein sequence ID" value="MFC3210298.1"/>
    <property type="molecule type" value="Genomic_DNA"/>
</dbReference>
<dbReference type="InterPro" id="IPR005195">
    <property type="entry name" value="Glyco_hydro_65_M"/>
</dbReference>
<evidence type="ECO:0000256" key="2">
    <source>
        <dbReference type="ARBA" id="ARBA00022676"/>
    </source>
</evidence>
<keyword evidence="8" id="KW-1185">Reference proteome</keyword>
<dbReference type="InterPro" id="IPR005196">
    <property type="entry name" value="Glyco_hydro_65_N"/>
</dbReference>
<evidence type="ECO:0000256" key="1">
    <source>
        <dbReference type="ARBA" id="ARBA00006768"/>
    </source>
</evidence>
<dbReference type="GO" id="GO:0016787">
    <property type="term" value="F:hydrolase activity"/>
    <property type="evidence" value="ECO:0007669"/>
    <property type="project" value="UniProtKB-KW"/>
</dbReference>
<gene>
    <name evidence="7" type="ORF">ACFOEJ_04305</name>
</gene>
<dbReference type="Pfam" id="PF03633">
    <property type="entry name" value="Glyco_hydro_65C"/>
    <property type="match status" value="1"/>
</dbReference>
<dbReference type="Gene3D" id="2.70.98.40">
    <property type="entry name" value="Glycoside hydrolase, family 65, N-terminal domain"/>
    <property type="match status" value="1"/>
</dbReference>
<protein>
    <submittedName>
        <fullName evidence="7">Glycoside hydrolase family 65 protein</fullName>
    </submittedName>
</protein>
<evidence type="ECO:0000259" key="5">
    <source>
        <dbReference type="Pfam" id="PF03633"/>
    </source>
</evidence>
<reference evidence="8" key="1">
    <citation type="journal article" date="2019" name="Int. J. Syst. Evol. Microbiol.">
        <title>The Global Catalogue of Microorganisms (GCM) 10K type strain sequencing project: providing services to taxonomists for standard genome sequencing and annotation.</title>
        <authorList>
            <consortium name="The Broad Institute Genomics Platform"/>
            <consortium name="The Broad Institute Genome Sequencing Center for Infectious Disease"/>
            <person name="Wu L."/>
            <person name="Ma J."/>
        </authorList>
    </citation>
    <scope>NUCLEOTIDE SEQUENCE [LARGE SCALE GENOMIC DNA]</scope>
    <source>
        <strain evidence="8">CCM 320</strain>
    </source>
</reference>
<dbReference type="PIRSF" id="PIRSF036289">
    <property type="entry name" value="Glycosyl_hydrolase_malt_phosph"/>
    <property type="match status" value="1"/>
</dbReference>
<keyword evidence="2" id="KW-0328">Glycosyltransferase</keyword>
<dbReference type="InterPro" id="IPR017045">
    <property type="entry name" value="Malt_Pase/Glycosyl_Hdrlase"/>
</dbReference>
<accession>A0ABV7KLH7</accession>
<evidence type="ECO:0000313" key="8">
    <source>
        <dbReference type="Proteomes" id="UP001595625"/>
    </source>
</evidence>
<dbReference type="Pfam" id="PF03636">
    <property type="entry name" value="Glyco_hydro_65N"/>
    <property type="match status" value="1"/>
</dbReference>
<dbReference type="Gene3D" id="2.60.420.10">
    <property type="entry name" value="Maltose phosphorylase, domain 3"/>
    <property type="match status" value="1"/>
</dbReference>
<comment type="similarity">
    <text evidence="1">Belongs to the glycosyl hydrolase 65 family.</text>
</comment>
<dbReference type="Proteomes" id="UP001595625">
    <property type="component" value="Unassembled WGS sequence"/>
</dbReference>
<dbReference type="InterPro" id="IPR011013">
    <property type="entry name" value="Gal_mutarotase_sf_dom"/>
</dbReference>